<organism evidence="1 2">
    <name type="scientific">Mucor flavus</name>
    <dbReference type="NCBI Taxonomy" id="439312"/>
    <lineage>
        <taxon>Eukaryota</taxon>
        <taxon>Fungi</taxon>
        <taxon>Fungi incertae sedis</taxon>
        <taxon>Mucoromycota</taxon>
        <taxon>Mucoromycotina</taxon>
        <taxon>Mucoromycetes</taxon>
        <taxon>Mucorales</taxon>
        <taxon>Mucorineae</taxon>
        <taxon>Mucoraceae</taxon>
        <taxon>Mucor</taxon>
    </lineage>
</organism>
<sequence>MKLWGEILELLVGDSSELYVNWGETSTDTTTAVKRINNDNKPHTIGCKVDGRIVCKVSEVVDTCHVEAARASSSLDKIHSDKFKLAAESKCTIDDMVMSGKLKNQKAIILQNMQIFGILAEVCTLKLIDCGLYVNRVEFDLSLCTSLNLFADKLIMWIRQLKSLKKNCLNIAALSNEAYYTQPTSFSEIFGRGDSDDDNSKYCSPEWVTGTILPPTTKPALLPKQLLTSPTTLSRNRSLKRKLPEFYLDDNTKVVSKFNKKDQKKQQHDTDNDS</sequence>
<evidence type="ECO:0000313" key="2">
    <source>
        <dbReference type="Proteomes" id="UP001473302"/>
    </source>
</evidence>
<proteinExistence type="predicted"/>
<dbReference type="Proteomes" id="UP001473302">
    <property type="component" value="Unassembled WGS sequence"/>
</dbReference>
<accession>A0ABP9ZCQ9</accession>
<protein>
    <submittedName>
        <fullName evidence="1">Uncharacterized protein</fullName>
    </submittedName>
</protein>
<reference evidence="1 2" key="1">
    <citation type="submission" date="2024-04" db="EMBL/GenBank/DDBJ databases">
        <title>genome sequences of Mucor flavus KT1a and Helicostylum pulchrum KT1b strains isolated from the surface of a dry-aged beef.</title>
        <authorList>
            <person name="Toyotome T."/>
            <person name="Hosono M."/>
            <person name="Torimaru M."/>
            <person name="Fukuda K."/>
            <person name="Mikami N."/>
        </authorList>
    </citation>
    <scope>NUCLEOTIDE SEQUENCE [LARGE SCALE GENOMIC DNA]</scope>
    <source>
        <strain evidence="1 2">KT1a</strain>
    </source>
</reference>
<keyword evidence="2" id="KW-1185">Reference proteome</keyword>
<dbReference type="EMBL" id="BAABUK010000035">
    <property type="protein sequence ID" value="GAA5816876.1"/>
    <property type="molecule type" value="Genomic_DNA"/>
</dbReference>
<gene>
    <name evidence="1" type="ORF">MFLAVUS_010410</name>
</gene>
<evidence type="ECO:0000313" key="1">
    <source>
        <dbReference type="EMBL" id="GAA5816876.1"/>
    </source>
</evidence>
<name>A0ABP9ZCQ9_9FUNG</name>
<comment type="caution">
    <text evidence="1">The sequence shown here is derived from an EMBL/GenBank/DDBJ whole genome shotgun (WGS) entry which is preliminary data.</text>
</comment>